<evidence type="ECO:0000256" key="6">
    <source>
        <dbReference type="ARBA" id="ARBA00023136"/>
    </source>
</evidence>
<feature type="transmembrane region" description="Helical" evidence="8">
    <location>
        <begin position="319"/>
        <end position="338"/>
    </location>
</feature>
<evidence type="ECO:0000256" key="3">
    <source>
        <dbReference type="ARBA" id="ARBA00022448"/>
    </source>
</evidence>
<evidence type="ECO:0008006" key="11">
    <source>
        <dbReference type="Google" id="ProtNLM"/>
    </source>
</evidence>
<dbReference type="RefSeq" id="XP_028475548.1">
    <property type="nucleotide sequence ID" value="XM_028624476.1"/>
</dbReference>
<evidence type="ECO:0000256" key="5">
    <source>
        <dbReference type="ARBA" id="ARBA00022989"/>
    </source>
</evidence>
<dbReference type="EMBL" id="RSCE01000008">
    <property type="protein sequence ID" value="RSH80601.1"/>
    <property type="molecule type" value="Genomic_DNA"/>
</dbReference>
<keyword evidence="3" id="KW-0813">Transport</keyword>
<feature type="transmembrane region" description="Helical" evidence="8">
    <location>
        <begin position="164"/>
        <end position="185"/>
    </location>
</feature>
<feature type="transmembrane region" description="Helical" evidence="8">
    <location>
        <begin position="365"/>
        <end position="386"/>
    </location>
</feature>
<dbReference type="GO" id="GO:0042907">
    <property type="term" value="F:xanthine transmembrane transporter activity"/>
    <property type="evidence" value="ECO:0007669"/>
    <property type="project" value="TreeGrafter"/>
</dbReference>
<dbReference type="PANTHER" id="PTHR42810:SF2">
    <property type="entry name" value="PURINE PERMEASE C1399.01C-RELATED"/>
    <property type="match status" value="1"/>
</dbReference>
<feature type="transmembrane region" description="Helical" evidence="8">
    <location>
        <begin position="134"/>
        <end position="152"/>
    </location>
</feature>
<dbReference type="GO" id="GO:0000324">
    <property type="term" value="C:fungal-type vacuole"/>
    <property type="evidence" value="ECO:0007669"/>
    <property type="project" value="TreeGrafter"/>
</dbReference>
<name>A0A427XNV3_9TREE</name>
<feature type="transmembrane region" description="Helical" evidence="8">
    <location>
        <begin position="474"/>
        <end position="494"/>
    </location>
</feature>
<evidence type="ECO:0000256" key="1">
    <source>
        <dbReference type="ARBA" id="ARBA00004141"/>
    </source>
</evidence>
<dbReference type="Pfam" id="PF00860">
    <property type="entry name" value="Xan_ur_permease"/>
    <property type="match status" value="1"/>
</dbReference>
<dbReference type="OrthoDB" id="1641903at2759"/>
<sequence length="611" mass="65037">MEAESSAYKGSPSKMVDPTDDLTSVTVQPLDNTTMGETSSLGHMPRERFNAGKFIKSFGSKDAWLGDYDYLSLFIPNIPGFTRRELPFYGIHDRLPYLLVLILGIQHSLAMVGGLVVPPLLLGGVAGANLGTEVQSYLVSACLIWCAVGTVFQITRMKIRGTKYYFGTGLISVTGTSFAFANVALKYLQQSYENGTCPTDSSGVKLPCPDEFGAILGTSALTGILAIGMAFIPPRLIRKIFPPLVTGTMLMFIGAALVTSGVTNWAGGSAACATDHTVKCTAGRHEEYWGSAKFLGLGFSCFSVIILCEVFGSAFMKSASVFLGLVTGMIIAAATGYFDSQTIKNAPGGTFLFVHTFKLSLRGQLVLPMLASWCVIIAESIGNITASADASRVDITDERFMTRVQGGMLTDAISATLAGLMTVPPLTTFAQNSAVIALTRNASLQSGYMCAFILLIMGVVGKFGAIFAACPPSVIGGFTTFLFGSVTVSGIRVLAYCKWTRRDRFVATAAVALGMSSLCVPNWFSFIFTYEGTNKGLSGLIQAVELIVEESYLIAALVGAFLNAVLPSEIPEASVTPLEEKEKWNAPGSLADGNRQDTQRPEDLEAAAHGH</sequence>
<comment type="similarity">
    <text evidence="2">Belongs to the nucleobase:cation symporter-2 (NCS2) (TC 2.A.40) family.</text>
</comment>
<gene>
    <name evidence="9" type="ORF">EHS24_009183</name>
</gene>
<feature type="transmembrane region" description="Helical" evidence="8">
    <location>
        <begin position="97"/>
        <end position="122"/>
    </location>
</feature>
<comment type="caution">
    <text evidence="9">The sequence shown here is derived from an EMBL/GenBank/DDBJ whole genome shotgun (WGS) entry which is preliminary data.</text>
</comment>
<keyword evidence="10" id="KW-1185">Reference proteome</keyword>
<feature type="region of interest" description="Disordered" evidence="7">
    <location>
        <begin position="1"/>
        <end position="23"/>
    </location>
</feature>
<dbReference type="GeneID" id="39593726"/>
<reference evidence="9 10" key="1">
    <citation type="submission" date="2018-11" db="EMBL/GenBank/DDBJ databases">
        <title>Genome sequence of Apiotrichum porosum DSM 27194.</title>
        <authorList>
            <person name="Aliyu H."/>
            <person name="Gorte O."/>
            <person name="Ochsenreither K."/>
        </authorList>
    </citation>
    <scope>NUCLEOTIDE SEQUENCE [LARGE SCALE GENOMIC DNA]</scope>
    <source>
        <strain evidence="9 10">DSM 27194</strain>
    </source>
</reference>
<dbReference type="AlphaFoldDB" id="A0A427XNV3"/>
<evidence type="ECO:0000313" key="10">
    <source>
        <dbReference type="Proteomes" id="UP000279236"/>
    </source>
</evidence>
<dbReference type="PANTHER" id="PTHR42810">
    <property type="entry name" value="PURINE PERMEASE C1399.01C-RELATED"/>
    <property type="match status" value="1"/>
</dbReference>
<keyword evidence="6 8" id="KW-0472">Membrane</keyword>
<protein>
    <recommendedName>
        <fullName evidence="11">Purine permease</fullName>
    </recommendedName>
</protein>
<dbReference type="GO" id="GO:0005886">
    <property type="term" value="C:plasma membrane"/>
    <property type="evidence" value="ECO:0007669"/>
    <property type="project" value="TreeGrafter"/>
</dbReference>
<feature type="transmembrane region" description="Helical" evidence="8">
    <location>
        <begin position="212"/>
        <end position="232"/>
    </location>
</feature>
<feature type="region of interest" description="Disordered" evidence="7">
    <location>
        <begin position="577"/>
        <end position="611"/>
    </location>
</feature>
<keyword evidence="4 8" id="KW-0812">Transmembrane</keyword>
<feature type="transmembrane region" description="Helical" evidence="8">
    <location>
        <begin position="294"/>
        <end position="312"/>
    </location>
</feature>
<evidence type="ECO:0000313" key="9">
    <source>
        <dbReference type="EMBL" id="RSH80601.1"/>
    </source>
</evidence>
<dbReference type="NCBIfam" id="TIGR00801">
    <property type="entry name" value="ncs2"/>
    <property type="match status" value="1"/>
</dbReference>
<keyword evidence="5 8" id="KW-1133">Transmembrane helix</keyword>
<evidence type="ECO:0000256" key="7">
    <source>
        <dbReference type="SAM" id="MobiDB-lite"/>
    </source>
</evidence>
<evidence type="ECO:0000256" key="8">
    <source>
        <dbReference type="SAM" id="Phobius"/>
    </source>
</evidence>
<organism evidence="9 10">
    <name type="scientific">Apiotrichum porosum</name>
    <dbReference type="NCBI Taxonomy" id="105984"/>
    <lineage>
        <taxon>Eukaryota</taxon>
        <taxon>Fungi</taxon>
        <taxon>Dikarya</taxon>
        <taxon>Basidiomycota</taxon>
        <taxon>Agaricomycotina</taxon>
        <taxon>Tremellomycetes</taxon>
        <taxon>Trichosporonales</taxon>
        <taxon>Trichosporonaceae</taxon>
        <taxon>Apiotrichum</taxon>
    </lineage>
</organism>
<dbReference type="InterPro" id="IPR006043">
    <property type="entry name" value="NCS2"/>
</dbReference>
<dbReference type="Proteomes" id="UP000279236">
    <property type="component" value="Unassembled WGS sequence"/>
</dbReference>
<evidence type="ECO:0000256" key="2">
    <source>
        <dbReference type="ARBA" id="ARBA00008821"/>
    </source>
</evidence>
<dbReference type="InterPro" id="IPR006042">
    <property type="entry name" value="Xan_ur_permease"/>
</dbReference>
<feature type="compositionally biased region" description="Basic and acidic residues" evidence="7">
    <location>
        <begin position="594"/>
        <end position="611"/>
    </location>
</feature>
<feature type="transmembrane region" description="Helical" evidence="8">
    <location>
        <begin position="448"/>
        <end position="468"/>
    </location>
</feature>
<feature type="transmembrane region" description="Helical" evidence="8">
    <location>
        <begin position="244"/>
        <end position="266"/>
    </location>
</feature>
<evidence type="ECO:0000256" key="4">
    <source>
        <dbReference type="ARBA" id="ARBA00022692"/>
    </source>
</evidence>
<feature type="transmembrane region" description="Helical" evidence="8">
    <location>
        <begin position="506"/>
        <end position="526"/>
    </location>
</feature>
<comment type="subcellular location">
    <subcellularLocation>
        <location evidence="1">Membrane</location>
        <topology evidence="1">Multi-pass membrane protein</topology>
    </subcellularLocation>
</comment>
<dbReference type="STRING" id="105984.A0A427XNV3"/>
<accession>A0A427XNV3</accession>
<proteinExistence type="inferred from homology"/>